<evidence type="ECO:0000313" key="3">
    <source>
        <dbReference type="Proteomes" id="UP001196413"/>
    </source>
</evidence>
<protein>
    <submittedName>
        <fullName evidence="2">Uncharacterized protein</fullName>
    </submittedName>
</protein>
<evidence type="ECO:0000313" key="2">
    <source>
        <dbReference type="EMBL" id="KAJ1368280.1"/>
    </source>
</evidence>
<reference evidence="2" key="1">
    <citation type="submission" date="2021-06" db="EMBL/GenBank/DDBJ databases">
        <title>Parelaphostrongylus tenuis whole genome reference sequence.</title>
        <authorList>
            <person name="Garwood T.J."/>
            <person name="Larsen P.A."/>
            <person name="Fountain-Jones N.M."/>
            <person name="Garbe J.R."/>
            <person name="Macchietto M.G."/>
            <person name="Kania S.A."/>
            <person name="Gerhold R.W."/>
            <person name="Richards J.E."/>
            <person name="Wolf T.M."/>
        </authorList>
    </citation>
    <scope>NUCLEOTIDE SEQUENCE</scope>
    <source>
        <strain evidence="2">MNPRO001-30</strain>
        <tissue evidence="2">Meninges</tissue>
    </source>
</reference>
<comment type="caution">
    <text evidence="2">The sequence shown here is derived from an EMBL/GenBank/DDBJ whole genome shotgun (WGS) entry which is preliminary data.</text>
</comment>
<feature type="non-terminal residue" evidence="2">
    <location>
        <position position="67"/>
    </location>
</feature>
<accession>A0AAD5R2B3</accession>
<evidence type="ECO:0000256" key="1">
    <source>
        <dbReference type="SAM" id="MobiDB-lite"/>
    </source>
</evidence>
<dbReference type="AlphaFoldDB" id="A0AAD5R2B3"/>
<keyword evidence="3" id="KW-1185">Reference proteome</keyword>
<dbReference type="EMBL" id="JAHQIW010006133">
    <property type="protein sequence ID" value="KAJ1368280.1"/>
    <property type="molecule type" value="Genomic_DNA"/>
</dbReference>
<sequence length="67" mass="7237">AFGKNVFFAIVKRFGGRSVAQIKQFESPSVEGKRSSNKGKKSALKPISDSNIDLITTPMPVTSPNNL</sequence>
<feature type="region of interest" description="Disordered" evidence="1">
    <location>
        <begin position="25"/>
        <end position="67"/>
    </location>
</feature>
<dbReference type="Proteomes" id="UP001196413">
    <property type="component" value="Unassembled WGS sequence"/>
</dbReference>
<organism evidence="2 3">
    <name type="scientific">Parelaphostrongylus tenuis</name>
    <name type="common">Meningeal worm</name>
    <dbReference type="NCBI Taxonomy" id="148309"/>
    <lineage>
        <taxon>Eukaryota</taxon>
        <taxon>Metazoa</taxon>
        <taxon>Ecdysozoa</taxon>
        <taxon>Nematoda</taxon>
        <taxon>Chromadorea</taxon>
        <taxon>Rhabditida</taxon>
        <taxon>Rhabditina</taxon>
        <taxon>Rhabditomorpha</taxon>
        <taxon>Strongyloidea</taxon>
        <taxon>Metastrongylidae</taxon>
        <taxon>Parelaphostrongylus</taxon>
    </lineage>
</organism>
<dbReference type="InterPro" id="IPR001005">
    <property type="entry name" value="SANT/Myb"/>
</dbReference>
<gene>
    <name evidence="2" type="ORF">KIN20_029378</name>
</gene>
<proteinExistence type="predicted"/>
<feature type="compositionally biased region" description="Polar residues" evidence="1">
    <location>
        <begin position="48"/>
        <end position="67"/>
    </location>
</feature>
<dbReference type="CDD" id="cd00167">
    <property type="entry name" value="SANT"/>
    <property type="match status" value="1"/>
</dbReference>
<name>A0AAD5R2B3_PARTN</name>